<gene>
    <name evidence="1" type="ORF">HUJ06_006872</name>
</gene>
<evidence type="ECO:0000313" key="1">
    <source>
        <dbReference type="EMBL" id="DAD36231.1"/>
    </source>
</evidence>
<dbReference type="Proteomes" id="UP000607653">
    <property type="component" value="Unassembled WGS sequence"/>
</dbReference>
<comment type="caution">
    <text evidence="1">The sequence shown here is derived from an EMBL/GenBank/DDBJ whole genome shotgun (WGS) entry which is preliminary data.</text>
</comment>
<dbReference type="AlphaFoldDB" id="A0A822YXI1"/>
<keyword evidence="2" id="KW-1185">Reference proteome</keyword>
<evidence type="ECO:0000313" key="2">
    <source>
        <dbReference type="Proteomes" id="UP000607653"/>
    </source>
</evidence>
<name>A0A822YXI1_NELNU</name>
<accession>A0A822YXI1</accession>
<sequence length="67" mass="7677">MAFQFRLVHLFHNKSMAPISAHHSASMLLLAMHWYCEANITLSLRKSIPIKPWKGTYPSPETLQGLQ</sequence>
<dbReference type="EMBL" id="DUZY01000004">
    <property type="protein sequence ID" value="DAD36231.1"/>
    <property type="molecule type" value="Genomic_DNA"/>
</dbReference>
<organism evidence="1 2">
    <name type="scientific">Nelumbo nucifera</name>
    <name type="common">Sacred lotus</name>
    <dbReference type="NCBI Taxonomy" id="4432"/>
    <lineage>
        <taxon>Eukaryota</taxon>
        <taxon>Viridiplantae</taxon>
        <taxon>Streptophyta</taxon>
        <taxon>Embryophyta</taxon>
        <taxon>Tracheophyta</taxon>
        <taxon>Spermatophyta</taxon>
        <taxon>Magnoliopsida</taxon>
        <taxon>Proteales</taxon>
        <taxon>Nelumbonaceae</taxon>
        <taxon>Nelumbo</taxon>
    </lineage>
</organism>
<proteinExistence type="predicted"/>
<reference evidence="1 2" key="1">
    <citation type="journal article" date="2020" name="Mol. Biol. Evol.">
        <title>Distinct Expression and Methylation Patterns for Genes with Different Fates following a Single Whole-Genome Duplication in Flowering Plants.</title>
        <authorList>
            <person name="Shi T."/>
            <person name="Rahmani R.S."/>
            <person name="Gugger P.F."/>
            <person name="Wang M."/>
            <person name="Li H."/>
            <person name="Zhang Y."/>
            <person name="Li Z."/>
            <person name="Wang Q."/>
            <person name="Van de Peer Y."/>
            <person name="Marchal K."/>
            <person name="Chen J."/>
        </authorList>
    </citation>
    <scope>NUCLEOTIDE SEQUENCE [LARGE SCALE GENOMIC DNA]</scope>
    <source>
        <tissue evidence="1">Leaf</tissue>
    </source>
</reference>
<protein>
    <submittedName>
        <fullName evidence="1">Uncharacterized protein</fullName>
    </submittedName>
</protein>